<evidence type="ECO:0000256" key="1">
    <source>
        <dbReference type="PROSITE-ProRule" id="PRU00152"/>
    </source>
</evidence>
<reference evidence="4 5" key="1">
    <citation type="submission" date="2024-02" db="EMBL/GenBank/DDBJ databases">
        <authorList>
            <person name="Chen Y."/>
            <person name="Shah S."/>
            <person name="Dougan E. K."/>
            <person name="Thang M."/>
            <person name="Chan C."/>
        </authorList>
    </citation>
    <scope>NUCLEOTIDE SEQUENCE [LARGE SCALE GENOMIC DNA]</scope>
</reference>
<feature type="compositionally biased region" description="Low complexity" evidence="2">
    <location>
        <begin position="41"/>
        <end position="53"/>
    </location>
</feature>
<feature type="domain" description="PLAT" evidence="3">
    <location>
        <begin position="109"/>
        <end position="218"/>
    </location>
</feature>
<gene>
    <name evidence="4" type="ORF">CCMP2556_LOCUS134</name>
</gene>
<dbReference type="PROSITE" id="PS50095">
    <property type="entry name" value="PLAT"/>
    <property type="match status" value="1"/>
</dbReference>
<organism evidence="4 5">
    <name type="scientific">Durusdinium trenchii</name>
    <dbReference type="NCBI Taxonomy" id="1381693"/>
    <lineage>
        <taxon>Eukaryota</taxon>
        <taxon>Sar</taxon>
        <taxon>Alveolata</taxon>
        <taxon>Dinophyceae</taxon>
        <taxon>Suessiales</taxon>
        <taxon>Symbiodiniaceae</taxon>
        <taxon>Durusdinium</taxon>
    </lineage>
</organism>
<dbReference type="InterPro" id="IPR001024">
    <property type="entry name" value="PLAT/LH2_dom"/>
</dbReference>
<evidence type="ECO:0000256" key="2">
    <source>
        <dbReference type="SAM" id="MobiDB-lite"/>
    </source>
</evidence>
<name>A0ABP0H5E5_9DINO</name>
<comment type="caution">
    <text evidence="1">Lacks conserved residue(s) required for the propagation of feature annotation.</text>
</comment>
<dbReference type="EMBL" id="CAXAMN010000002">
    <property type="protein sequence ID" value="CAK8985454.1"/>
    <property type="molecule type" value="Genomic_DNA"/>
</dbReference>
<protein>
    <recommendedName>
        <fullName evidence="3">PLAT domain-containing protein</fullName>
    </recommendedName>
</protein>
<dbReference type="InterPro" id="IPR036392">
    <property type="entry name" value="PLAT/LH2_dom_sf"/>
</dbReference>
<feature type="region of interest" description="Disordered" evidence="2">
    <location>
        <begin position="240"/>
        <end position="261"/>
    </location>
</feature>
<keyword evidence="5" id="KW-1185">Reference proteome</keyword>
<evidence type="ECO:0000313" key="5">
    <source>
        <dbReference type="Proteomes" id="UP001642484"/>
    </source>
</evidence>
<proteinExistence type="predicted"/>
<dbReference type="Proteomes" id="UP001642484">
    <property type="component" value="Unassembled WGS sequence"/>
</dbReference>
<dbReference type="Pfam" id="PF01477">
    <property type="entry name" value="PLAT"/>
    <property type="match status" value="1"/>
</dbReference>
<comment type="caution">
    <text evidence="4">The sequence shown here is derived from an EMBL/GenBank/DDBJ whole genome shotgun (WGS) entry which is preliminary data.</text>
</comment>
<accession>A0ABP0H5E5</accession>
<dbReference type="Gene3D" id="2.60.60.20">
    <property type="entry name" value="PLAT/LH2 domain"/>
    <property type="match status" value="1"/>
</dbReference>
<feature type="region of interest" description="Disordered" evidence="2">
    <location>
        <begin position="32"/>
        <end position="66"/>
    </location>
</feature>
<evidence type="ECO:0000313" key="4">
    <source>
        <dbReference type="EMBL" id="CAK8985454.1"/>
    </source>
</evidence>
<sequence>MGFGSLLRNFAEEAGLWHTSQGTKRLRDSFQEAQLQETKPAKAATSAKAGPAKLKGHKHHQHHDETNLAAKEAEELEETLLGKDELEGRPDHGEAGIEDFMKMKRPIQKEYRVLVDTDVRPGSGTSGDIYIQLQGNRGKTDLIHLKQGFVDSSRVEFSIFAKDVGQVDTIRLANDSPSLWTVDRVYLEGPEGWREFPFGQALGWPNNPEATVLPSLVSPEVEEESMNFLTLALAPTSFRPKGENARLGGGDVSPRPLLTLQ</sequence>
<evidence type="ECO:0000259" key="3">
    <source>
        <dbReference type="PROSITE" id="PS50095"/>
    </source>
</evidence>
<dbReference type="SUPFAM" id="SSF49723">
    <property type="entry name" value="Lipase/lipooxygenase domain (PLAT/LH2 domain)"/>
    <property type="match status" value="1"/>
</dbReference>